<feature type="domain" description="C2H2-type" evidence="3">
    <location>
        <begin position="54"/>
        <end position="77"/>
    </location>
</feature>
<feature type="compositionally biased region" description="Pro residues" evidence="2">
    <location>
        <begin position="20"/>
        <end position="33"/>
    </location>
</feature>
<dbReference type="PROSITE" id="PS00028">
    <property type="entry name" value="ZINC_FINGER_C2H2_1"/>
    <property type="match status" value="1"/>
</dbReference>
<feature type="compositionally biased region" description="Low complexity" evidence="2">
    <location>
        <begin position="1"/>
        <end position="19"/>
    </location>
</feature>
<protein>
    <recommendedName>
        <fullName evidence="3">C2H2-type domain-containing protein</fullName>
    </recommendedName>
</protein>
<keyword evidence="1" id="KW-0862">Zinc</keyword>
<evidence type="ECO:0000259" key="3">
    <source>
        <dbReference type="PROSITE" id="PS50157"/>
    </source>
</evidence>
<evidence type="ECO:0000256" key="1">
    <source>
        <dbReference type="PROSITE-ProRule" id="PRU00042"/>
    </source>
</evidence>
<name>A0A9P5SUP0_9FUNG</name>
<accession>A0A9P5SUP0</accession>
<keyword evidence="1" id="KW-0863">Zinc-finger</keyword>
<reference evidence="4" key="1">
    <citation type="journal article" date="2020" name="Fungal Divers.">
        <title>Resolving the Mortierellaceae phylogeny through synthesis of multi-gene phylogenetics and phylogenomics.</title>
        <authorList>
            <person name="Vandepol N."/>
            <person name="Liber J."/>
            <person name="Desiro A."/>
            <person name="Na H."/>
            <person name="Kennedy M."/>
            <person name="Barry K."/>
            <person name="Grigoriev I.V."/>
            <person name="Miller A.N."/>
            <person name="O'Donnell K."/>
            <person name="Stajich J.E."/>
            <person name="Bonito G."/>
        </authorList>
    </citation>
    <scope>NUCLEOTIDE SEQUENCE</scope>
    <source>
        <strain evidence="4">NVP1</strain>
    </source>
</reference>
<keyword evidence="5" id="KW-1185">Reference proteome</keyword>
<gene>
    <name evidence="4" type="ORF">BG006_007951</name>
</gene>
<evidence type="ECO:0000256" key="2">
    <source>
        <dbReference type="SAM" id="MobiDB-lite"/>
    </source>
</evidence>
<dbReference type="AlphaFoldDB" id="A0A9P5SUP0"/>
<dbReference type="Proteomes" id="UP000696485">
    <property type="component" value="Unassembled WGS sequence"/>
</dbReference>
<dbReference type="InterPro" id="IPR013087">
    <property type="entry name" value="Znf_C2H2_type"/>
</dbReference>
<feature type="compositionally biased region" description="Low complexity" evidence="2">
    <location>
        <begin position="174"/>
        <end position="187"/>
    </location>
</feature>
<dbReference type="EMBL" id="JAAAUY010000052">
    <property type="protein sequence ID" value="KAF9336625.1"/>
    <property type="molecule type" value="Genomic_DNA"/>
</dbReference>
<proteinExistence type="predicted"/>
<keyword evidence="1" id="KW-0479">Metal-binding</keyword>
<evidence type="ECO:0000313" key="5">
    <source>
        <dbReference type="Proteomes" id="UP000696485"/>
    </source>
</evidence>
<evidence type="ECO:0000313" key="4">
    <source>
        <dbReference type="EMBL" id="KAF9336625.1"/>
    </source>
</evidence>
<feature type="region of interest" description="Disordered" evidence="2">
    <location>
        <begin position="165"/>
        <end position="195"/>
    </location>
</feature>
<dbReference type="PROSITE" id="PS50157">
    <property type="entry name" value="ZINC_FINGER_C2H2_2"/>
    <property type="match status" value="1"/>
</dbReference>
<dbReference type="GO" id="GO:0008270">
    <property type="term" value="F:zinc ion binding"/>
    <property type="evidence" value="ECO:0007669"/>
    <property type="project" value="UniProtKB-KW"/>
</dbReference>
<organism evidence="4 5">
    <name type="scientific">Podila minutissima</name>
    <dbReference type="NCBI Taxonomy" id="64525"/>
    <lineage>
        <taxon>Eukaryota</taxon>
        <taxon>Fungi</taxon>
        <taxon>Fungi incertae sedis</taxon>
        <taxon>Mucoromycota</taxon>
        <taxon>Mortierellomycotina</taxon>
        <taxon>Mortierellomycetes</taxon>
        <taxon>Mortierellales</taxon>
        <taxon>Mortierellaceae</taxon>
        <taxon>Podila</taxon>
    </lineage>
</organism>
<sequence length="253" mass="28330">MPPQVVQQVQPPHPQQIQPSPQPQVVPVRPPVSTPREGEEDEDEREQGPEDEMNKCTHCGKAYKHLNCLWKHRWEHSKYWKSATKFMLSKHQQVQMMEAAATLLGMDESREPDQDEIVSLFCKQRGHLAPSTSTASVSPPISAKSLSASPPQQHIHLQNMQMVPGPQHPGTRHSIASTVSSLSSTPPSLAPDDESVAEIEEEPHMGHFRPPMDMASDMKRQHGSQDMSVYPFPNAGGFPVYHQAHPSNSYHMH</sequence>
<comment type="caution">
    <text evidence="4">The sequence shown here is derived from an EMBL/GenBank/DDBJ whole genome shotgun (WGS) entry which is preliminary data.</text>
</comment>
<feature type="region of interest" description="Disordered" evidence="2">
    <location>
        <begin position="1"/>
        <end position="53"/>
    </location>
</feature>